<feature type="compositionally biased region" description="Basic residues" evidence="1">
    <location>
        <begin position="151"/>
        <end position="163"/>
    </location>
</feature>
<organism evidence="2 3">
    <name type="scientific">Frankliniella occidentalis</name>
    <name type="common">Western flower thrips</name>
    <name type="synonym">Euthrips occidentalis</name>
    <dbReference type="NCBI Taxonomy" id="133901"/>
    <lineage>
        <taxon>Eukaryota</taxon>
        <taxon>Metazoa</taxon>
        <taxon>Ecdysozoa</taxon>
        <taxon>Arthropoda</taxon>
        <taxon>Hexapoda</taxon>
        <taxon>Insecta</taxon>
        <taxon>Pterygota</taxon>
        <taxon>Neoptera</taxon>
        <taxon>Paraneoptera</taxon>
        <taxon>Thysanoptera</taxon>
        <taxon>Terebrantia</taxon>
        <taxon>Thripoidea</taxon>
        <taxon>Thripidae</taxon>
        <taxon>Frankliniella</taxon>
    </lineage>
</organism>
<dbReference type="Proteomes" id="UP000504606">
    <property type="component" value="Unplaced"/>
</dbReference>
<feature type="region of interest" description="Disordered" evidence="1">
    <location>
        <begin position="196"/>
        <end position="260"/>
    </location>
</feature>
<sequence length="287" mass="29934">MPSPRKGGTTPVRRRRKARAGPRTPPAPAPPFDGHLLRPGRRFSAGSVESDSSWTDTTDTSLVTTTDSRSSRSPGSCSSSSSTSSSTSSWTTVSIATSTSSCSSSDDSSTSSPGSGSDGDDSGSEDDDDEDEVRCGRRARLGPGLGPRAAREKRGRSWSRRGARQRGGSVLCRYCGRRGYGVMKMVLSCCHKNPMDESAEGPQGGTPEAPRSPALLAPRGEQAAPAPADCPSPRYNWSPCSSDSSSSTLSEEGSVSSGDDADVEEVPLLLARIHLPLVCRGGHVAVS</sequence>
<gene>
    <name evidence="3" type="primary">LOC113205159</name>
</gene>
<protein>
    <submittedName>
        <fullName evidence="3">Uncharacterized protein LOC113205159</fullName>
    </submittedName>
</protein>
<name>A0A6J1SCU7_FRAOC</name>
<reference evidence="3" key="1">
    <citation type="submission" date="2025-08" db="UniProtKB">
        <authorList>
            <consortium name="RefSeq"/>
        </authorList>
    </citation>
    <scope>IDENTIFICATION</scope>
    <source>
        <tissue evidence="3">Whole organism</tissue>
    </source>
</reference>
<keyword evidence="2" id="KW-1185">Reference proteome</keyword>
<evidence type="ECO:0000256" key="1">
    <source>
        <dbReference type="SAM" id="MobiDB-lite"/>
    </source>
</evidence>
<dbReference type="KEGG" id="foc:113205159"/>
<feature type="region of interest" description="Disordered" evidence="1">
    <location>
        <begin position="1"/>
        <end position="163"/>
    </location>
</feature>
<dbReference type="GeneID" id="113205159"/>
<evidence type="ECO:0000313" key="2">
    <source>
        <dbReference type="Proteomes" id="UP000504606"/>
    </source>
</evidence>
<accession>A0A6J1SCU7</accession>
<dbReference type="AlphaFoldDB" id="A0A6J1SCU7"/>
<feature type="compositionally biased region" description="Acidic residues" evidence="1">
    <location>
        <begin position="118"/>
        <end position="132"/>
    </location>
</feature>
<evidence type="ECO:0000313" key="3">
    <source>
        <dbReference type="RefSeq" id="XP_026276451.1"/>
    </source>
</evidence>
<feature type="compositionally biased region" description="Low complexity" evidence="1">
    <location>
        <begin position="238"/>
        <end position="257"/>
    </location>
</feature>
<dbReference type="OrthoDB" id="8197625at2759"/>
<dbReference type="RefSeq" id="XP_026276451.1">
    <property type="nucleotide sequence ID" value="XM_026420666.2"/>
</dbReference>
<proteinExistence type="predicted"/>
<feature type="compositionally biased region" description="Low complexity" evidence="1">
    <location>
        <begin position="50"/>
        <end position="115"/>
    </location>
</feature>